<accession>T1EU66</accession>
<reference evidence="1 3" key="2">
    <citation type="journal article" date="2013" name="Nature">
        <title>Insights into bilaterian evolution from three spiralian genomes.</title>
        <authorList>
            <person name="Simakov O."/>
            <person name="Marletaz F."/>
            <person name="Cho S.J."/>
            <person name="Edsinger-Gonzales E."/>
            <person name="Havlak P."/>
            <person name="Hellsten U."/>
            <person name="Kuo D.H."/>
            <person name="Larsson T."/>
            <person name="Lv J."/>
            <person name="Arendt D."/>
            <person name="Savage R."/>
            <person name="Osoegawa K."/>
            <person name="de Jong P."/>
            <person name="Grimwood J."/>
            <person name="Chapman J.A."/>
            <person name="Shapiro H."/>
            <person name="Aerts A."/>
            <person name="Otillar R.P."/>
            <person name="Terry A.Y."/>
            <person name="Boore J.L."/>
            <person name="Grigoriev I.V."/>
            <person name="Lindberg D.R."/>
            <person name="Seaver E.C."/>
            <person name="Weisblat D.A."/>
            <person name="Putnam N.H."/>
            <person name="Rokhsar D.S."/>
        </authorList>
    </citation>
    <scope>NUCLEOTIDE SEQUENCE</scope>
</reference>
<organism evidence="2 3">
    <name type="scientific">Helobdella robusta</name>
    <name type="common">Californian leech</name>
    <dbReference type="NCBI Taxonomy" id="6412"/>
    <lineage>
        <taxon>Eukaryota</taxon>
        <taxon>Metazoa</taxon>
        <taxon>Spiralia</taxon>
        <taxon>Lophotrochozoa</taxon>
        <taxon>Annelida</taxon>
        <taxon>Clitellata</taxon>
        <taxon>Hirudinea</taxon>
        <taxon>Rhynchobdellida</taxon>
        <taxon>Glossiphoniidae</taxon>
        <taxon>Helobdella</taxon>
    </lineage>
</organism>
<dbReference type="CTD" id="20200116"/>
<name>T1EU66_HELRO</name>
<dbReference type="HOGENOM" id="CLU_1760786_0_0_1"/>
<sequence length="148" mass="16880">MSRMPTYYTWDMNDPLTTNQTYGHSLDAISSQDGDATSNLNSDRRSKLLQQLNASKNASKKNKSALVAMEPPPFIFTSEATSLRKKSSKAVNVDYVAGRVNIVDKMAATVLFNEKTREEDVKLREERKKKKEIYLWHSMTGCLVHYKQ</sequence>
<evidence type="ECO:0000313" key="3">
    <source>
        <dbReference type="Proteomes" id="UP000015101"/>
    </source>
</evidence>
<dbReference type="GeneID" id="20200116"/>
<protein>
    <submittedName>
        <fullName evidence="1 2">Uncharacterized protein</fullName>
    </submittedName>
</protein>
<proteinExistence type="predicted"/>
<reference evidence="2" key="3">
    <citation type="submission" date="2015-06" db="UniProtKB">
        <authorList>
            <consortium name="EnsemblMetazoa"/>
        </authorList>
    </citation>
    <scope>IDENTIFICATION</scope>
</reference>
<gene>
    <name evidence="2" type="primary">20200116</name>
    <name evidence="1" type="ORF">HELRODRAFT_163544</name>
</gene>
<dbReference type="Proteomes" id="UP000015101">
    <property type="component" value="Unassembled WGS sequence"/>
</dbReference>
<dbReference type="EMBL" id="KB097495">
    <property type="protein sequence ID" value="ESN96477.1"/>
    <property type="molecule type" value="Genomic_DNA"/>
</dbReference>
<keyword evidence="3" id="KW-1185">Reference proteome</keyword>
<dbReference type="EMBL" id="AMQM01001393">
    <property type="status" value="NOT_ANNOTATED_CDS"/>
    <property type="molecule type" value="Genomic_DNA"/>
</dbReference>
<dbReference type="InParanoid" id="T1EU66"/>
<evidence type="ECO:0000313" key="2">
    <source>
        <dbReference type="EnsemblMetazoa" id="HelroP163544"/>
    </source>
</evidence>
<dbReference type="EnsemblMetazoa" id="HelroT163544">
    <property type="protein sequence ID" value="HelroP163544"/>
    <property type="gene ID" value="HelroG163544"/>
</dbReference>
<dbReference type="AlphaFoldDB" id="T1EU66"/>
<reference evidence="3" key="1">
    <citation type="submission" date="2012-12" db="EMBL/GenBank/DDBJ databases">
        <authorList>
            <person name="Hellsten U."/>
            <person name="Grimwood J."/>
            <person name="Chapman J.A."/>
            <person name="Shapiro H."/>
            <person name="Aerts A."/>
            <person name="Otillar R.P."/>
            <person name="Terry A.Y."/>
            <person name="Boore J.L."/>
            <person name="Simakov O."/>
            <person name="Marletaz F."/>
            <person name="Cho S.-J."/>
            <person name="Edsinger-Gonzales E."/>
            <person name="Havlak P."/>
            <person name="Kuo D.-H."/>
            <person name="Larsson T."/>
            <person name="Lv J."/>
            <person name="Arendt D."/>
            <person name="Savage R."/>
            <person name="Osoegawa K."/>
            <person name="de Jong P."/>
            <person name="Lindberg D.R."/>
            <person name="Seaver E.C."/>
            <person name="Weisblat D.A."/>
            <person name="Putnam N.H."/>
            <person name="Grigoriev I.V."/>
            <person name="Rokhsar D.S."/>
        </authorList>
    </citation>
    <scope>NUCLEOTIDE SEQUENCE</scope>
</reference>
<evidence type="ECO:0000313" key="1">
    <source>
        <dbReference type="EMBL" id="ESN96477.1"/>
    </source>
</evidence>
<dbReference type="RefSeq" id="XP_009025633.1">
    <property type="nucleotide sequence ID" value="XM_009027385.1"/>
</dbReference>
<dbReference type="KEGG" id="hro:HELRODRAFT_163544"/>